<keyword evidence="1" id="KW-0472">Membrane</keyword>
<protein>
    <submittedName>
        <fullName evidence="2">Uncharacterized protein</fullName>
    </submittedName>
</protein>
<evidence type="ECO:0000313" key="2">
    <source>
        <dbReference type="EMBL" id="AJC74795.1"/>
    </source>
</evidence>
<proteinExistence type="predicted"/>
<gene>
    <name evidence="2" type="ORF">AJ81_06620</name>
</gene>
<dbReference type="AlphaFoldDB" id="A0A0X1KU57"/>
<dbReference type="PATRIC" id="fig|1123384.7.peg.1333"/>
<dbReference type="EMBL" id="CP007141">
    <property type="protein sequence ID" value="AJC74795.1"/>
    <property type="molecule type" value="Genomic_DNA"/>
</dbReference>
<reference evidence="2 3" key="1">
    <citation type="submission" date="2014-01" db="EMBL/GenBank/DDBJ databases">
        <title>Genome sequencing of Thermotog hypogea.</title>
        <authorList>
            <person name="Zhang X."/>
            <person name="Alvare G."/>
            <person name="Fristensky B."/>
            <person name="Chen L."/>
            <person name="Suen T."/>
            <person name="Chen Q."/>
            <person name="Ma K."/>
        </authorList>
    </citation>
    <scope>NUCLEOTIDE SEQUENCE [LARGE SCALE GENOMIC DNA]</scope>
    <source>
        <strain evidence="2 3">DSM 11164</strain>
    </source>
</reference>
<keyword evidence="1" id="KW-1133">Transmembrane helix</keyword>
<dbReference type="Proteomes" id="UP000077469">
    <property type="component" value="Chromosome"/>
</dbReference>
<dbReference type="KEGG" id="phy:AJ81_06620"/>
<accession>A0A0X1KU57</accession>
<feature type="transmembrane region" description="Helical" evidence="1">
    <location>
        <begin position="20"/>
        <end position="41"/>
    </location>
</feature>
<dbReference type="PaxDb" id="1123384-AJ81_06620"/>
<keyword evidence="3" id="KW-1185">Reference proteome</keyword>
<organism evidence="2 3">
    <name type="scientific">Pseudothermotoga hypogea DSM 11164 = NBRC 106472</name>
    <dbReference type="NCBI Taxonomy" id="1123384"/>
    <lineage>
        <taxon>Bacteria</taxon>
        <taxon>Thermotogati</taxon>
        <taxon>Thermotogota</taxon>
        <taxon>Thermotogae</taxon>
        <taxon>Thermotogales</taxon>
        <taxon>Thermotogaceae</taxon>
        <taxon>Pseudothermotoga</taxon>
    </lineage>
</organism>
<evidence type="ECO:0000256" key="1">
    <source>
        <dbReference type="SAM" id="Phobius"/>
    </source>
</evidence>
<name>A0A0X1KU57_9THEM</name>
<keyword evidence="1" id="KW-0812">Transmembrane</keyword>
<sequence>MVIELPRLNPKKKMFQGISYGFKSLVISIFKVIVLQVFFAYL</sequence>
<evidence type="ECO:0000313" key="3">
    <source>
        <dbReference type="Proteomes" id="UP000077469"/>
    </source>
</evidence>